<keyword evidence="1" id="KW-0472">Membrane</keyword>
<evidence type="ECO:0000313" key="2">
    <source>
        <dbReference type="EMBL" id="BAL87660.1"/>
    </source>
</evidence>
<dbReference type="Proteomes" id="UP000007882">
    <property type="component" value="Chromosome"/>
</dbReference>
<dbReference type="PATRIC" id="fig|512565.3.peg.2439"/>
<dbReference type="eggNOG" id="COG1613">
    <property type="taxonomic scope" value="Bacteria"/>
</dbReference>
<dbReference type="KEGG" id="ams:AMIS_24400"/>
<protein>
    <submittedName>
        <fullName evidence="2">Uncharacterized protein</fullName>
    </submittedName>
</protein>
<gene>
    <name evidence="2" type="ordered locus">AMIS_24400</name>
</gene>
<evidence type="ECO:0000313" key="3">
    <source>
        <dbReference type="Proteomes" id="UP000007882"/>
    </source>
</evidence>
<dbReference type="AlphaFoldDB" id="I0H3S3"/>
<dbReference type="EMBL" id="AP012319">
    <property type="protein sequence ID" value="BAL87660.1"/>
    <property type="molecule type" value="Genomic_DNA"/>
</dbReference>
<organism evidence="2 3">
    <name type="scientific">Actinoplanes missouriensis (strain ATCC 14538 / DSM 43046 / CBS 188.64 / JCM 3121 / NBRC 102363 / NCIMB 12654 / NRRL B-3342 / UNCC 431)</name>
    <dbReference type="NCBI Taxonomy" id="512565"/>
    <lineage>
        <taxon>Bacteria</taxon>
        <taxon>Bacillati</taxon>
        <taxon>Actinomycetota</taxon>
        <taxon>Actinomycetes</taxon>
        <taxon>Micromonosporales</taxon>
        <taxon>Micromonosporaceae</taxon>
        <taxon>Actinoplanes</taxon>
    </lineage>
</organism>
<keyword evidence="1" id="KW-0812">Transmembrane</keyword>
<evidence type="ECO:0000256" key="1">
    <source>
        <dbReference type="SAM" id="Phobius"/>
    </source>
</evidence>
<name>I0H3S3_ACTM4</name>
<dbReference type="RefSeq" id="WP_014442555.1">
    <property type="nucleotide sequence ID" value="NC_017093.1"/>
</dbReference>
<feature type="transmembrane region" description="Helical" evidence="1">
    <location>
        <begin position="26"/>
        <end position="46"/>
    </location>
</feature>
<accession>I0H3S3</accession>
<proteinExistence type="predicted"/>
<dbReference type="STRING" id="512565.AMIS_24400"/>
<sequence>MTSSSVAVHEPPRLPIRHRRFWSPSFLKVFAPLATTAATGLVLLLISGNLALPFQQELTLEGKTGSKGEIFEDPEMRRLLLRHHIRVHITNTGSRELATHDFTGYDFVFPSGRPAANMVRQRLAQTSGGVPQTSKPFATPLVLATFRQYAETLVAAGVATTQRNTLGGTPYYYILDTAKFLTLIKEGRTWNDLRLERQADGQGSTISNGNRVIAHSPSPCHANAGESFLALTAFVENGTNAPPNAAEAPAVTAAIKPLLGMQGMHDQELFASYVTPEGKGKAPIVVVYEHQYLAYQVRQAEAGGAPDTDRVLLYPQQGMLTDPEFIPLNAGADRLGRLLGSDPELRRRAMELGYRVLDPTSAASSDQLWKYLAERGIPAPDNSGNLTKAELPVLDVLEKMIGEVGGCPR</sequence>
<reference evidence="2 3" key="1">
    <citation type="submission" date="2012-02" db="EMBL/GenBank/DDBJ databases">
        <title>Complete genome sequence of Actinoplanes missouriensis 431 (= NBRC 102363).</title>
        <authorList>
            <person name="Ohnishi Y."/>
            <person name="Ishikawa J."/>
            <person name="Sekine M."/>
            <person name="Hosoyama A."/>
            <person name="Harada T."/>
            <person name="Narita H."/>
            <person name="Hata T."/>
            <person name="Konno Y."/>
            <person name="Tutikane K."/>
            <person name="Fujita N."/>
            <person name="Horinouchi S."/>
            <person name="Hayakawa M."/>
        </authorList>
    </citation>
    <scope>NUCLEOTIDE SEQUENCE [LARGE SCALE GENOMIC DNA]</scope>
    <source>
        <strain evidence="3">ATCC 14538 / DSM 43046 / CBS 188.64 / JCM 3121 / NBRC 102363 / NCIMB 12654 / NRRL B-3342 / UNCC 431</strain>
    </source>
</reference>
<keyword evidence="3" id="KW-1185">Reference proteome</keyword>
<keyword evidence="1" id="KW-1133">Transmembrane helix</keyword>
<dbReference type="HOGENOM" id="CLU_028459_1_0_11"/>
<dbReference type="OrthoDB" id="5418945at2"/>